<keyword evidence="1" id="KW-0472">Membrane</keyword>
<proteinExistence type="predicted"/>
<dbReference type="AlphaFoldDB" id="A0A024WI64"/>
<protein>
    <submittedName>
        <fullName evidence="2">Uncharacterized protein</fullName>
    </submittedName>
</protein>
<evidence type="ECO:0000313" key="2">
    <source>
        <dbReference type="EMBL" id="ETW46360.1"/>
    </source>
</evidence>
<keyword evidence="1" id="KW-1133">Transmembrane helix</keyword>
<dbReference type="EMBL" id="KI925626">
    <property type="protein sequence ID" value="ETW46360.1"/>
    <property type="molecule type" value="Genomic_DNA"/>
</dbReference>
<organism evidence="2 3">
    <name type="scientific">Plasmodium falciparum MaliPS096_E11</name>
    <dbReference type="NCBI Taxonomy" id="1036727"/>
    <lineage>
        <taxon>Eukaryota</taxon>
        <taxon>Sar</taxon>
        <taxon>Alveolata</taxon>
        <taxon>Apicomplexa</taxon>
        <taxon>Aconoidasida</taxon>
        <taxon>Haemosporida</taxon>
        <taxon>Plasmodiidae</taxon>
        <taxon>Plasmodium</taxon>
        <taxon>Plasmodium (Laverania)</taxon>
    </lineage>
</organism>
<evidence type="ECO:0000313" key="3">
    <source>
        <dbReference type="Proteomes" id="UP000030699"/>
    </source>
</evidence>
<name>A0A024WI64_PLAFA</name>
<accession>A0A024WI64</accession>
<gene>
    <name evidence="2" type="ORF">PFMALIP_05602</name>
</gene>
<feature type="transmembrane region" description="Helical" evidence="1">
    <location>
        <begin position="32"/>
        <end position="51"/>
    </location>
</feature>
<evidence type="ECO:0000256" key="1">
    <source>
        <dbReference type="SAM" id="Phobius"/>
    </source>
</evidence>
<dbReference type="Proteomes" id="UP000030699">
    <property type="component" value="Unassembled WGS sequence"/>
</dbReference>
<reference evidence="2 3" key="1">
    <citation type="submission" date="2013-02" db="EMBL/GenBank/DDBJ databases">
        <title>The Genome Annotation of Plasmodium falciparum MaliPS096_E11.</title>
        <authorList>
            <consortium name="The Broad Institute Genome Sequencing Platform"/>
            <consortium name="The Broad Institute Genome Sequencing Center for Infectious Disease"/>
            <person name="Neafsey D."/>
            <person name="Hoffman S."/>
            <person name="Volkman S."/>
            <person name="Rosenthal P."/>
            <person name="Walker B."/>
            <person name="Young S.K."/>
            <person name="Zeng Q."/>
            <person name="Gargeya S."/>
            <person name="Fitzgerald M."/>
            <person name="Haas B."/>
            <person name="Abouelleil A."/>
            <person name="Allen A.W."/>
            <person name="Alvarado L."/>
            <person name="Arachchi H.M."/>
            <person name="Berlin A.M."/>
            <person name="Chapman S.B."/>
            <person name="Gainer-Dewar J."/>
            <person name="Goldberg J."/>
            <person name="Griggs A."/>
            <person name="Gujja S."/>
            <person name="Hansen M."/>
            <person name="Howarth C."/>
            <person name="Imamovic A."/>
            <person name="Ireland A."/>
            <person name="Larimer J."/>
            <person name="McCowan C."/>
            <person name="Murphy C."/>
            <person name="Pearson M."/>
            <person name="Poon T.W."/>
            <person name="Priest M."/>
            <person name="Roberts A."/>
            <person name="Saif S."/>
            <person name="Shea T."/>
            <person name="Sisk P."/>
            <person name="Sykes S."/>
            <person name="Wortman J."/>
            <person name="Nusbaum C."/>
            <person name="Birren B."/>
        </authorList>
    </citation>
    <scope>NUCLEOTIDE SEQUENCE [LARGE SCALE GENOMIC DNA]</scope>
    <source>
        <strain evidence="2 3">MaliPS096_E11</strain>
    </source>
</reference>
<keyword evidence="1" id="KW-0812">Transmembrane</keyword>
<sequence>MYGKKYFINTLYKKNCIDNIHKVKNKTHSKKMNMITVVQVLVLHFPLRLLVHLMKISDIYIIYIFIYL</sequence>
<reference evidence="2 3" key="2">
    <citation type="submission" date="2013-02" db="EMBL/GenBank/DDBJ databases">
        <title>The Genome Sequence of Plasmodium falciparum MaliPS096_E11.</title>
        <authorList>
            <consortium name="The Broad Institute Genome Sequencing Platform"/>
            <consortium name="The Broad Institute Genome Sequencing Center for Infectious Disease"/>
            <person name="Neafsey D."/>
            <person name="Cheeseman I."/>
            <person name="Volkman S."/>
            <person name="Adams J."/>
            <person name="Walker B."/>
            <person name="Young S.K."/>
            <person name="Zeng Q."/>
            <person name="Gargeya S."/>
            <person name="Fitzgerald M."/>
            <person name="Haas B."/>
            <person name="Abouelleil A."/>
            <person name="Alvarado L."/>
            <person name="Arachchi H.M."/>
            <person name="Berlin A.M."/>
            <person name="Chapman S.B."/>
            <person name="Dewar J."/>
            <person name="Goldberg J."/>
            <person name="Griggs A."/>
            <person name="Gujja S."/>
            <person name="Hansen M."/>
            <person name="Howarth C."/>
            <person name="Imamovic A."/>
            <person name="Larimer J."/>
            <person name="McCowan C."/>
            <person name="Murphy C."/>
            <person name="Neiman D."/>
            <person name="Pearson M."/>
            <person name="Priest M."/>
            <person name="Roberts A."/>
            <person name="Saif S."/>
            <person name="Shea T."/>
            <person name="Sisk P."/>
            <person name="Sykes S."/>
            <person name="Wortman J."/>
            <person name="Nusbaum C."/>
            <person name="Birren B."/>
        </authorList>
    </citation>
    <scope>NUCLEOTIDE SEQUENCE [LARGE SCALE GENOMIC DNA]</scope>
    <source>
        <strain evidence="2 3">MaliPS096_E11</strain>
    </source>
</reference>